<dbReference type="Gene3D" id="3.30.1640.30">
    <property type="match status" value="1"/>
</dbReference>
<keyword evidence="5" id="KW-1015">Disulfide bond</keyword>
<dbReference type="PRINTS" id="PR00722">
    <property type="entry name" value="CHYMOTRYPSIN"/>
</dbReference>
<reference evidence="12" key="1">
    <citation type="submission" date="2025-08" db="UniProtKB">
        <authorList>
            <consortium name="RefSeq"/>
        </authorList>
    </citation>
    <scope>IDENTIFICATION</scope>
    <source>
        <tissue evidence="12">Whole insect</tissue>
    </source>
</reference>
<dbReference type="PROSITE" id="PS50240">
    <property type="entry name" value="TRYPSIN_DOM"/>
    <property type="match status" value="1"/>
</dbReference>
<dbReference type="InterPro" id="IPR018114">
    <property type="entry name" value="TRYPSIN_HIS"/>
</dbReference>
<name>A0A6P7FI27_DIAVI</name>
<dbReference type="InterPro" id="IPR009003">
    <property type="entry name" value="Peptidase_S1_PA"/>
</dbReference>
<dbReference type="OrthoDB" id="9028152at2759"/>
<dbReference type="Gene3D" id="2.40.10.10">
    <property type="entry name" value="Trypsin-like serine proteases"/>
    <property type="match status" value="2"/>
</dbReference>
<evidence type="ECO:0000256" key="3">
    <source>
        <dbReference type="ARBA" id="ARBA00022801"/>
    </source>
</evidence>
<evidence type="ECO:0000256" key="1">
    <source>
        <dbReference type="ARBA" id="ARBA00022670"/>
    </source>
</evidence>
<keyword evidence="2 9" id="KW-0732">Signal</keyword>
<dbReference type="PROSITE" id="PS51888">
    <property type="entry name" value="CLIP"/>
    <property type="match status" value="1"/>
</dbReference>
<dbReference type="InterPro" id="IPR038565">
    <property type="entry name" value="CLIP_sf"/>
</dbReference>
<dbReference type="SUPFAM" id="SSF50494">
    <property type="entry name" value="Trypsin-like serine proteases"/>
    <property type="match status" value="1"/>
</dbReference>
<dbReference type="EC" id="3.4.21.-" evidence="8"/>
<evidence type="ECO:0000256" key="9">
    <source>
        <dbReference type="RuleBase" id="RU366078"/>
    </source>
</evidence>
<dbReference type="CDD" id="cd00190">
    <property type="entry name" value="Tryp_SPc"/>
    <property type="match status" value="1"/>
</dbReference>
<dbReference type="InterPro" id="IPR033116">
    <property type="entry name" value="TRYPSIN_SER"/>
</dbReference>
<evidence type="ECO:0000256" key="8">
    <source>
        <dbReference type="RuleBase" id="RU363034"/>
    </source>
</evidence>
<protein>
    <recommendedName>
        <fullName evidence="9">CLIP domain-containing serine protease</fullName>
        <ecNumber evidence="8">3.4.21.-</ecNumber>
    </recommendedName>
</protein>
<proteinExistence type="inferred from homology"/>
<dbReference type="InParanoid" id="A0A6P7FI27"/>
<keyword evidence="6" id="KW-0325">Glycoprotein</keyword>
<dbReference type="RefSeq" id="XP_028135561.1">
    <property type="nucleotide sequence ID" value="XM_028279760.1"/>
</dbReference>
<keyword evidence="9" id="KW-0964">Secreted</keyword>
<dbReference type="SMART" id="SM00020">
    <property type="entry name" value="Tryp_SPc"/>
    <property type="match status" value="1"/>
</dbReference>
<accession>A0A6P7FI27</accession>
<evidence type="ECO:0000256" key="4">
    <source>
        <dbReference type="ARBA" id="ARBA00022825"/>
    </source>
</evidence>
<sequence>MIVRLKLLCLFFLCIVNVFSGSNFTIINNATTNSAISAVFNESTQTVISTNAITNLSVSLRLPTECGTPNGDPGWCLEIQDCPLLLKQITNIDARPFLLASRCGPPNEDSRRPKVCCGKYDKYQDPSLDEINIFPKRCGHQKHIMQSRILGGTTASIGEFPWMIRLVHQNDRGYKTFGCTGFLIHTKYVLTAAHCVHGKFIQFRGPVFLVQMGEHNTETKIDCSSIGTNCADPLQISRVGQVIVHHGYDVDSPGHYNDIALIHLKKAARITEFVTPICLQMDNVVPNRYYISGWGKTETEAFSKIKMKLEIPPYGRVQCVEKYSIVSIEVAESQICAGGEDRKDSCTGDSGGPLMFENGTHWMAAGIVSYGLGCGTEDWPGIYTNVSHFLPWIKEKIFENSLVNTKNPNKGVKISNRNKPGQ</sequence>
<dbReference type="FunFam" id="2.40.10.10:FF:000028">
    <property type="entry name" value="Serine protease easter"/>
    <property type="match status" value="1"/>
</dbReference>
<comment type="domain">
    <text evidence="9">The clip domain consists of 35-55 residues which are 'knitted' together usually by 3 conserved disulfide bonds forming a clip-like compact structure.</text>
</comment>
<evidence type="ECO:0000256" key="2">
    <source>
        <dbReference type="ARBA" id="ARBA00022729"/>
    </source>
</evidence>
<dbReference type="InterPro" id="IPR043504">
    <property type="entry name" value="Peptidase_S1_PA_chymotrypsin"/>
</dbReference>
<keyword evidence="1 8" id="KW-0645">Protease</keyword>
<feature type="domain" description="Clip" evidence="11">
    <location>
        <begin position="65"/>
        <end position="117"/>
    </location>
</feature>
<evidence type="ECO:0000256" key="5">
    <source>
        <dbReference type="ARBA" id="ARBA00023157"/>
    </source>
</evidence>
<comment type="subcellular location">
    <subcellularLocation>
        <location evidence="9">Secreted</location>
    </subcellularLocation>
</comment>
<keyword evidence="4 8" id="KW-0720">Serine protease</keyword>
<dbReference type="GO" id="GO:0004252">
    <property type="term" value="F:serine-type endopeptidase activity"/>
    <property type="evidence" value="ECO:0007669"/>
    <property type="project" value="UniProtKB-UniRule"/>
</dbReference>
<evidence type="ECO:0000256" key="6">
    <source>
        <dbReference type="ARBA" id="ARBA00023180"/>
    </source>
</evidence>
<dbReference type="AlphaFoldDB" id="A0A6P7FI27"/>
<organism evidence="12">
    <name type="scientific">Diabrotica virgifera virgifera</name>
    <name type="common">western corn rootworm</name>
    <dbReference type="NCBI Taxonomy" id="50390"/>
    <lineage>
        <taxon>Eukaryota</taxon>
        <taxon>Metazoa</taxon>
        <taxon>Ecdysozoa</taxon>
        <taxon>Arthropoda</taxon>
        <taxon>Hexapoda</taxon>
        <taxon>Insecta</taxon>
        <taxon>Pterygota</taxon>
        <taxon>Neoptera</taxon>
        <taxon>Endopterygota</taxon>
        <taxon>Coleoptera</taxon>
        <taxon>Polyphaga</taxon>
        <taxon>Cucujiformia</taxon>
        <taxon>Chrysomeloidea</taxon>
        <taxon>Chrysomelidae</taxon>
        <taxon>Galerucinae</taxon>
        <taxon>Diabroticina</taxon>
        <taxon>Diabroticites</taxon>
        <taxon>Diabrotica</taxon>
    </lineage>
</organism>
<dbReference type="Pfam" id="PF00089">
    <property type="entry name" value="Trypsin"/>
    <property type="match status" value="1"/>
</dbReference>
<dbReference type="Pfam" id="PF12032">
    <property type="entry name" value="CLIP"/>
    <property type="match status" value="1"/>
</dbReference>
<dbReference type="PROSITE" id="PS00135">
    <property type="entry name" value="TRYPSIN_SER"/>
    <property type="match status" value="1"/>
</dbReference>
<keyword evidence="3 8" id="KW-0378">Hydrolase</keyword>
<dbReference type="PROSITE" id="PS00134">
    <property type="entry name" value="TRYPSIN_HIS"/>
    <property type="match status" value="1"/>
</dbReference>
<dbReference type="GO" id="GO:0005576">
    <property type="term" value="C:extracellular region"/>
    <property type="evidence" value="ECO:0007669"/>
    <property type="project" value="UniProtKB-SubCell"/>
</dbReference>
<evidence type="ECO:0000256" key="7">
    <source>
        <dbReference type="ARBA" id="ARBA00024195"/>
    </source>
</evidence>
<dbReference type="InterPro" id="IPR022700">
    <property type="entry name" value="CLIP"/>
</dbReference>
<feature type="domain" description="Peptidase S1" evidence="10">
    <location>
        <begin position="149"/>
        <end position="398"/>
    </location>
</feature>
<dbReference type="InterPro" id="IPR001314">
    <property type="entry name" value="Peptidase_S1A"/>
</dbReference>
<dbReference type="InterPro" id="IPR001254">
    <property type="entry name" value="Trypsin_dom"/>
</dbReference>
<feature type="chain" id="PRO_5028520510" description="CLIP domain-containing serine protease" evidence="9">
    <location>
        <begin position="22"/>
        <end position="422"/>
    </location>
</feature>
<comment type="similarity">
    <text evidence="7 9">Belongs to the peptidase S1 family. CLIP subfamily.</text>
</comment>
<dbReference type="PANTHER" id="PTHR24252">
    <property type="entry name" value="ACROSIN-RELATED"/>
    <property type="match status" value="1"/>
</dbReference>
<evidence type="ECO:0000259" key="10">
    <source>
        <dbReference type="PROSITE" id="PS50240"/>
    </source>
</evidence>
<dbReference type="SMART" id="SM00680">
    <property type="entry name" value="CLIP"/>
    <property type="match status" value="1"/>
</dbReference>
<dbReference type="PANTHER" id="PTHR24252:SF7">
    <property type="entry name" value="HYALIN"/>
    <property type="match status" value="1"/>
</dbReference>
<evidence type="ECO:0000259" key="11">
    <source>
        <dbReference type="PROSITE" id="PS51888"/>
    </source>
</evidence>
<evidence type="ECO:0000313" key="12">
    <source>
        <dbReference type="RefSeq" id="XP_028135561.1"/>
    </source>
</evidence>
<feature type="signal peptide" evidence="9">
    <location>
        <begin position="1"/>
        <end position="21"/>
    </location>
</feature>
<dbReference type="KEGG" id="dvv:114330417"/>
<gene>
    <name evidence="12" type="primary">LOC114330417</name>
</gene>
<dbReference type="GO" id="GO:0006508">
    <property type="term" value="P:proteolysis"/>
    <property type="evidence" value="ECO:0007669"/>
    <property type="project" value="UniProtKB-KW"/>
</dbReference>